<keyword evidence="1" id="KW-0560">Oxidoreductase</keyword>
<keyword evidence="1" id="KW-0503">Monooxygenase</keyword>
<sequence>MIEYYETVVVGGGFGGICAAHDLLAEGRDDFVILERAAELGGVWRDNRYPNAACDVPAHFYSLSFAPNPTWTRSYAPWNEILAYINTVADDLGVRDRVRFNTRLVSASWAESAGVWNLRTAEGGSLSCRFLIVASGSLSTPRIPDLPGRETFRGEVIHTAHWDDRISLAGRRVVVVGASASAAQVLPYAVDVADSVLAVIRTPPYVMPKDEQLYDLEAQARFRDEPARMDAIRSAAEHRFNVEAETQAVMDEASLAKLEGQWRDYLESEIRDAGLREFLTPSYRFGCRRPVMSSTFYPALADRKTTVWSAEISAMTATGVATSDGRAWDADVVVLATGFTATAMFAGIEFRGESARSLKADVWREAPHAYKGTVVAGFPNLFLVTGPHTQASGSIIAVIEAQMKMIMQYIRLVDENGAVSVQPSQRAQRDFNTWVDGAMADSVWEAGACHSWYRLGMTGKVVTKWPGSLASFQKTTSTLDLDDLVLKSGAAGSQALSATCDLNIQGQPAEHAAAPPGLGRAGR</sequence>
<evidence type="ECO:0000313" key="2">
    <source>
        <dbReference type="Proteomes" id="UP001597419"/>
    </source>
</evidence>
<dbReference type="InterPro" id="IPR036188">
    <property type="entry name" value="FAD/NAD-bd_sf"/>
</dbReference>
<dbReference type="Proteomes" id="UP001597419">
    <property type="component" value="Unassembled WGS sequence"/>
</dbReference>
<dbReference type="GO" id="GO:0004497">
    <property type="term" value="F:monooxygenase activity"/>
    <property type="evidence" value="ECO:0007669"/>
    <property type="project" value="UniProtKB-KW"/>
</dbReference>
<dbReference type="SUPFAM" id="SSF51905">
    <property type="entry name" value="FAD/NAD(P)-binding domain"/>
    <property type="match status" value="2"/>
</dbReference>
<dbReference type="PANTHER" id="PTHR42877:SF4">
    <property type="entry name" value="FAD_NAD(P)-BINDING DOMAIN-CONTAINING PROTEIN-RELATED"/>
    <property type="match status" value="1"/>
</dbReference>
<dbReference type="EC" id="1.14.13.-" evidence="1"/>
<keyword evidence="2" id="KW-1185">Reference proteome</keyword>
<reference evidence="2" key="1">
    <citation type="journal article" date="2019" name="Int. J. Syst. Evol. Microbiol.">
        <title>The Global Catalogue of Microorganisms (GCM) 10K type strain sequencing project: providing services to taxonomists for standard genome sequencing and annotation.</title>
        <authorList>
            <consortium name="The Broad Institute Genomics Platform"/>
            <consortium name="The Broad Institute Genome Sequencing Center for Infectious Disease"/>
            <person name="Wu L."/>
            <person name="Ma J."/>
        </authorList>
    </citation>
    <scope>NUCLEOTIDE SEQUENCE [LARGE SCALE GENOMIC DNA]</scope>
    <source>
        <strain evidence="2">CGMCC 4.7643</strain>
    </source>
</reference>
<proteinExistence type="predicted"/>
<accession>A0ABW5GCC7</accession>
<comment type="caution">
    <text evidence="1">The sequence shown here is derived from an EMBL/GenBank/DDBJ whole genome shotgun (WGS) entry which is preliminary data.</text>
</comment>
<gene>
    <name evidence="1" type="ORF">ACFSYJ_11215</name>
</gene>
<protein>
    <submittedName>
        <fullName evidence="1">Flavin-containing monooxygenase</fullName>
        <ecNumber evidence="1">1.14.13.-</ecNumber>
    </submittedName>
</protein>
<dbReference type="Pfam" id="PF13738">
    <property type="entry name" value="Pyr_redox_3"/>
    <property type="match status" value="1"/>
</dbReference>
<name>A0ABW5GCC7_9PSEU</name>
<dbReference type="Gene3D" id="3.50.50.60">
    <property type="entry name" value="FAD/NAD(P)-binding domain"/>
    <property type="match status" value="2"/>
</dbReference>
<dbReference type="EMBL" id="JBHUKU010000005">
    <property type="protein sequence ID" value="MFD2459178.1"/>
    <property type="molecule type" value="Genomic_DNA"/>
</dbReference>
<dbReference type="PRINTS" id="PR00411">
    <property type="entry name" value="PNDRDTASEI"/>
</dbReference>
<dbReference type="PANTHER" id="PTHR42877">
    <property type="entry name" value="L-ORNITHINE N(5)-MONOOXYGENASE-RELATED"/>
    <property type="match status" value="1"/>
</dbReference>
<dbReference type="InterPro" id="IPR051209">
    <property type="entry name" value="FAD-bind_Monooxygenase_sf"/>
</dbReference>
<evidence type="ECO:0000313" key="1">
    <source>
        <dbReference type="EMBL" id="MFD2459178.1"/>
    </source>
</evidence>
<organism evidence="1 2">
    <name type="scientific">Amycolatopsis samaneae</name>
    <dbReference type="NCBI Taxonomy" id="664691"/>
    <lineage>
        <taxon>Bacteria</taxon>
        <taxon>Bacillati</taxon>
        <taxon>Actinomycetota</taxon>
        <taxon>Actinomycetes</taxon>
        <taxon>Pseudonocardiales</taxon>
        <taxon>Pseudonocardiaceae</taxon>
        <taxon>Amycolatopsis</taxon>
    </lineage>
</organism>
<dbReference type="RefSeq" id="WP_345405962.1">
    <property type="nucleotide sequence ID" value="NZ_BAABHG010000019.1"/>
</dbReference>